<sequence>MFFTPVLILNMQRLVATSENSASTSTKEINKAYEASDKMLPAMNDRYSKMDCDINESKIIMKIMFDSSLENVTFPIKMQSSWPSKCGDEKYEIQKKDMDFNFYMDALHGYKDENVHSGKKEAVRLMLSNLAEKTKQLHSDILFRNHIYENLNFEQIENIIKMSVNIKLNAENNLIFEQVFINNDYKEITKSIEQLNICHNVIKNTNDRMSRYRRSIFLHIVQVTILLVVLFFLCEINF</sequence>
<dbReference type="AlphaFoldDB" id="A0AAX4J842"/>
<evidence type="ECO:0000256" key="1">
    <source>
        <dbReference type="SAM" id="Phobius"/>
    </source>
</evidence>
<accession>A0AAX4J842</accession>
<keyword evidence="1" id="KW-1133">Transmembrane helix</keyword>
<dbReference type="GeneID" id="90539946"/>
<evidence type="ECO:0000313" key="3">
    <source>
        <dbReference type="Proteomes" id="UP001334084"/>
    </source>
</evidence>
<name>A0AAX4J842_9MICR</name>
<feature type="transmembrane region" description="Helical" evidence="1">
    <location>
        <begin position="216"/>
        <end position="233"/>
    </location>
</feature>
<dbReference type="RefSeq" id="XP_065328287.1">
    <property type="nucleotide sequence ID" value="XM_065472215.1"/>
</dbReference>
<protein>
    <submittedName>
        <fullName evidence="2">SP-containing protein</fullName>
    </submittedName>
</protein>
<organism evidence="2 3">
    <name type="scientific">Vairimorpha necatrix</name>
    <dbReference type="NCBI Taxonomy" id="6039"/>
    <lineage>
        <taxon>Eukaryota</taxon>
        <taxon>Fungi</taxon>
        <taxon>Fungi incertae sedis</taxon>
        <taxon>Microsporidia</taxon>
        <taxon>Nosematidae</taxon>
        <taxon>Vairimorpha</taxon>
    </lineage>
</organism>
<proteinExistence type="predicted"/>
<dbReference type="Proteomes" id="UP001334084">
    <property type="component" value="Chromosome 1"/>
</dbReference>
<dbReference type="KEGG" id="vnx:VNE69_01081"/>
<evidence type="ECO:0000313" key="2">
    <source>
        <dbReference type="EMBL" id="WUR02142.1"/>
    </source>
</evidence>
<keyword evidence="1" id="KW-0472">Membrane</keyword>
<reference evidence="2" key="1">
    <citation type="journal article" date="2024" name="BMC Genomics">
        <title>Functional annotation of a divergent genome using sequence and structure-based similarity.</title>
        <authorList>
            <person name="Svedberg D."/>
            <person name="Winiger R.R."/>
            <person name="Berg A."/>
            <person name="Sharma H."/>
            <person name="Tellgren-Roth C."/>
            <person name="Debrunner-Vossbrinck B.A."/>
            <person name="Vossbrinck C.R."/>
            <person name="Barandun J."/>
        </authorList>
    </citation>
    <scope>NUCLEOTIDE SEQUENCE</scope>
    <source>
        <strain evidence="2">Illinois isolate</strain>
    </source>
</reference>
<dbReference type="EMBL" id="CP142726">
    <property type="protein sequence ID" value="WUR02142.1"/>
    <property type="molecule type" value="Genomic_DNA"/>
</dbReference>
<keyword evidence="1" id="KW-0812">Transmembrane</keyword>
<keyword evidence="3" id="KW-1185">Reference proteome</keyword>
<gene>
    <name evidence="2" type="ORF">VNE69_01081</name>
</gene>